<dbReference type="Gene3D" id="3.90.1200.10">
    <property type="match status" value="1"/>
</dbReference>
<dbReference type="SUPFAM" id="SSF56112">
    <property type="entry name" value="Protein kinase-like (PK-like)"/>
    <property type="match status" value="1"/>
</dbReference>
<dbReference type="InterPro" id="IPR002575">
    <property type="entry name" value="Aminoglycoside_PTrfase"/>
</dbReference>
<dbReference type="Pfam" id="PF01636">
    <property type="entry name" value="APH"/>
    <property type="match status" value="1"/>
</dbReference>
<evidence type="ECO:0000259" key="1">
    <source>
        <dbReference type="Pfam" id="PF01636"/>
    </source>
</evidence>
<dbReference type="Gene3D" id="3.30.200.20">
    <property type="entry name" value="Phosphorylase Kinase, domain 1"/>
    <property type="match status" value="1"/>
</dbReference>
<name>A0A8H3DY44_9AGAM</name>
<gene>
    <name evidence="2" type="ORF">RDB_LOCUS44562</name>
</gene>
<accession>A0A8H3DY44</accession>
<protein>
    <recommendedName>
        <fullName evidence="1">Aminoglycoside phosphotransferase domain-containing protein</fullName>
    </recommendedName>
</protein>
<dbReference type="EMBL" id="CAJNJQ010000882">
    <property type="protein sequence ID" value="CAE7106196.1"/>
    <property type="molecule type" value="Genomic_DNA"/>
</dbReference>
<reference evidence="2" key="1">
    <citation type="submission" date="2021-01" db="EMBL/GenBank/DDBJ databases">
        <authorList>
            <person name="Kaushik A."/>
        </authorList>
    </citation>
    <scope>NUCLEOTIDE SEQUENCE</scope>
    <source>
        <strain evidence="2">AG5</strain>
    </source>
</reference>
<sequence>MSTELNTNLTTPEGLATYLASTPYNSASIETVSGGYNGFLYRVVLKEPLKITGEKTVIVKHTLGYAAQSILTMSGDGSGPEVTPLGAERMDFEHEALQMVASNPDFSSVVRVPHVHAYDPHTHTLIMSDVAPCRPLSIVSQESDDTLLSHIGRALGEFMGRFHKWSTLPEQAGARKRFSENKTSAGEMLRIRWQLALTAAKKYGVERTWMEDMYLAGMEDARRGRVICMGDFWFDNILISTTGDLQIYIVDWEAARTAQPELDVALFATENYSLEHYHKPMPLMREFFEAYKAHMDLDEMSMAKHAGRDILGYGPIQSWVLDRDESVKQPIAQLGVELLEAAHTGDRTALRKNPVLVDMYAHANLK</sequence>
<proteinExistence type="predicted"/>
<organism evidence="2 3">
    <name type="scientific">Rhizoctonia solani</name>
    <dbReference type="NCBI Taxonomy" id="456999"/>
    <lineage>
        <taxon>Eukaryota</taxon>
        <taxon>Fungi</taxon>
        <taxon>Dikarya</taxon>
        <taxon>Basidiomycota</taxon>
        <taxon>Agaricomycotina</taxon>
        <taxon>Agaricomycetes</taxon>
        <taxon>Cantharellales</taxon>
        <taxon>Ceratobasidiaceae</taxon>
        <taxon>Rhizoctonia</taxon>
    </lineage>
</organism>
<evidence type="ECO:0000313" key="3">
    <source>
        <dbReference type="Proteomes" id="UP000663827"/>
    </source>
</evidence>
<dbReference type="InterPro" id="IPR011009">
    <property type="entry name" value="Kinase-like_dom_sf"/>
</dbReference>
<evidence type="ECO:0000313" key="2">
    <source>
        <dbReference type="EMBL" id="CAE7106196.1"/>
    </source>
</evidence>
<dbReference type="Proteomes" id="UP000663827">
    <property type="component" value="Unassembled WGS sequence"/>
</dbReference>
<dbReference type="PANTHER" id="PTHR21310">
    <property type="entry name" value="AMINOGLYCOSIDE PHOSPHOTRANSFERASE-RELATED-RELATED"/>
    <property type="match status" value="1"/>
</dbReference>
<feature type="domain" description="Aminoglycoside phosphotransferase" evidence="1">
    <location>
        <begin position="86"/>
        <end position="268"/>
    </location>
</feature>
<comment type="caution">
    <text evidence="2">The sequence shown here is derived from an EMBL/GenBank/DDBJ whole genome shotgun (WGS) entry which is preliminary data.</text>
</comment>
<dbReference type="InterPro" id="IPR051678">
    <property type="entry name" value="AGP_Transferase"/>
</dbReference>
<dbReference type="AlphaFoldDB" id="A0A8H3DY44"/>